<feature type="domain" description="RNA polymerase sigma-70 region 2" evidence="5">
    <location>
        <begin position="25"/>
        <end position="86"/>
    </location>
</feature>
<dbReference type="NCBIfam" id="TIGR02937">
    <property type="entry name" value="sigma70-ECF"/>
    <property type="match status" value="1"/>
</dbReference>
<keyword evidence="4" id="KW-0804">Transcription</keyword>
<gene>
    <name evidence="7" type="ORF">GGQ57_000364</name>
</gene>
<organism evidence="7 8">
    <name type="scientific">Parabacteroides faecis</name>
    <dbReference type="NCBI Taxonomy" id="1217282"/>
    <lineage>
        <taxon>Bacteria</taxon>
        <taxon>Pseudomonadati</taxon>
        <taxon>Bacteroidota</taxon>
        <taxon>Bacteroidia</taxon>
        <taxon>Bacteroidales</taxon>
        <taxon>Tannerellaceae</taxon>
        <taxon>Parabacteroides</taxon>
    </lineage>
</organism>
<dbReference type="Gene3D" id="1.10.10.10">
    <property type="entry name" value="Winged helix-like DNA-binding domain superfamily/Winged helix DNA-binding domain"/>
    <property type="match status" value="1"/>
</dbReference>
<dbReference type="Gene3D" id="1.10.1740.10">
    <property type="match status" value="1"/>
</dbReference>
<dbReference type="InterPro" id="IPR007627">
    <property type="entry name" value="RNA_pol_sigma70_r2"/>
</dbReference>
<evidence type="ECO:0000313" key="7">
    <source>
        <dbReference type="EMBL" id="MBB4620490.1"/>
    </source>
</evidence>
<dbReference type="SUPFAM" id="SSF88946">
    <property type="entry name" value="Sigma2 domain of RNA polymerase sigma factors"/>
    <property type="match status" value="1"/>
</dbReference>
<evidence type="ECO:0000256" key="4">
    <source>
        <dbReference type="ARBA" id="ARBA00023163"/>
    </source>
</evidence>
<dbReference type="InterPro" id="IPR014284">
    <property type="entry name" value="RNA_pol_sigma-70_dom"/>
</dbReference>
<dbReference type="InterPro" id="IPR039425">
    <property type="entry name" value="RNA_pol_sigma-70-like"/>
</dbReference>
<dbReference type="InterPro" id="IPR036388">
    <property type="entry name" value="WH-like_DNA-bd_sf"/>
</dbReference>
<dbReference type="Pfam" id="PF08281">
    <property type="entry name" value="Sigma70_r4_2"/>
    <property type="match status" value="1"/>
</dbReference>
<evidence type="ECO:0000256" key="3">
    <source>
        <dbReference type="ARBA" id="ARBA00023082"/>
    </source>
</evidence>
<dbReference type="Proteomes" id="UP000533637">
    <property type="component" value="Unassembled WGS sequence"/>
</dbReference>
<keyword evidence="3" id="KW-0731">Sigma factor</keyword>
<dbReference type="EMBL" id="JACHOC010000001">
    <property type="protein sequence ID" value="MBB4620490.1"/>
    <property type="molecule type" value="Genomic_DNA"/>
</dbReference>
<dbReference type="SUPFAM" id="SSF88659">
    <property type="entry name" value="Sigma3 and sigma4 domains of RNA polymerase sigma factors"/>
    <property type="match status" value="1"/>
</dbReference>
<sequence length="184" mass="21847">MDRGIEEKYLKELVKGSRKAFEAIYMIYAPRVEYFLRGLLKNDLEAEDITQDIFYKVWSNHETIAQVDSFKSYLFRMAKNAVYNHYSHLLIKENYIEIQKNIQPYEDLVEEKIYAEDLELLIIMSIEKMPPQRKKIFKMSRLENLSNDEIATLLNISKRTVESHISQALADLRKLLVLYVITFL</sequence>
<dbReference type="NCBIfam" id="TIGR02985">
    <property type="entry name" value="Sig70_bacteroi1"/>
    <property type="match status" value="1"/>
</dbReference>
<comment type="caution">
    <text evidence="7">The sequence shown here is derived from an EMBL/GenBank/DDBJ whole genome shotgun (WGS) entry which is preliminary data.</text>
</comment>
<dbReference type="Pfam" id="PF04542">
    <property type="entry name" value="Sigma70_r2"/>
    <property type="match status" value="1"/>
</dbReference>
<evidence type="ECO:0000313" key="8">
    <source>
        <dbReference type="Proteomes" id="UP000533637"/>
    </source>
</evidence>
<protein>
    <submittedName>
        <fullName evidence="7">RNA polymerase sigma-70 factor (ECF subfamily)</fullName>
    </submittedName>
</protein>
<dbReference type="InterPro" id="IPR013325">
    <property type="entry name" value="RNA_pol_sigma_r2"/>
</dbReference>
<dbReference type="InterPro" id="IPR013324">
    <property type="entry name" value="RNA_pol_sigma_r3/r4-like"/>
</dbReference>
<accession>A0ABR6KG59</accession>
<comment type="similarity">
    <text evidence="1">Belongs to the sigma-70 factor family. ECF subfamily.</text>
</comment>
<name>A0ABR6KG59_9BACT</name>
<evidence type="ECO:0000256" key="2">
    <source>
        <dbReference type="ARBA" id="ARBA00023015"/>
    </source>
</evidence>
<keyword evidence="8" id="KW-1185">Reference proteome</keyword>
<dbReference type="PANTHER" id="PTHR43133">
    <property type="entry name" value="RNA POLYMERASE ECF-TYPE SIGMA FACTO"/>
    <property type="match status" value="1"/>
</dbReference>
<dbReference type="InterPro" id="IPR014327">
    <property type="entry name" value="RNA_pol_sigma70_bacteroid"/>
</dbReference>
<evidence type="ECO:0000259" key="5">
    <source>
        <dbReference type="Pfam" id="PF04542"/>
    </source>
</evidence>
<feature type="domain" description="RNA polymerase sigma factor 70 region 4 type 2" evidence="6">
    <location>
        <begin position="122"/>
        <end position="172"/>
    </location>
</feature>
<proteinExistence type="inferred from homology"/>
<reference evidence="7 8" key="1">
    <citation type="submission" date="2020-08" db="EMBL/GenBank/DDBJ databases">
        <title>Genomic Encyclopedia of Type Strains, Phase IV (KMG-IV): sequencing the most valuable type-strain genomes for metagenomic binning, comparative biology and taxonomic classification.</title>
        <authorList>
            <person name="Goeker M."/>
        </authorList>
    </citation>
    <scope>NUCLEOTIDE SEQUENCE [LARGE SCALE GENOMIC DNA]</scope>
    <source>
        <strain evidence="7 8">DSM 102983</strain>
    </source>
</reference>
<evidence type="ECO:0000256" key="1">
    <source>
        <dbReference type="ARBA" id="ARBA00010641"/>
    </source>
</evidence>
<keyword evidence="2" id="KW-0805">Transcription regulation</keyword>
<evidence type="ECO:0000259" key="6">
    <source>
        <dbReference type="Pfam" id="PF08281"/>
    </source>
</evidence>
<dbReference type="RefSeq" id="WP_122373677.1">
    <property type="nucleotide sequence ID" value="NZ_BMPB01000010.1"/>
</dbReference>
<dbReference type="PANTHER" id="PTHR43133:SF46">
    <property type="entry name" value="RNA POLYMERASE SIGMA-70 FACTOR ECF SUBFAMILY"/>
    <property type="match status" value="1"/>
</dbReference>
<dbReference type="InterPro" id="IPR013249">
    <property type="entry name" value="RNA_pol_sigma70_r4_t2"/>
</dbReference>